<organism evidence="2 3">
    <name type="scientific">Streptococcus ictaluri 707-05</name>
    <dbReference type="NCBI Taxonomy" id="764299"/>
    <lineage>
        <taxon>Bacteria</taxon>
        <taxon>Bacillati</taxon>
        <taxon>Bacillota</taxon>
        <taxon>Bacilli</taxon>
        <taxon>Lactobacillales</taxon>
        <taxon>Streptococcaceae</taxon>
        <taxon>Streptococcus</taxon>
    </lineage>
</organism>
<evidence type="ECO:0000313" key="3">
    <source>
        <dbReference type="Proteomes" id="UP000003330"/>
    </source>
</evidence>
<comment type="caution">
    <text evidence="2">The sequence shown here is derived from an EMBL/GenBank/DDBJ whole genome shotgun (WGS) entry which is preliminary data.</text>
</comment>
<accession>G5K0F3</accession>
<dbReference type="AlphaFoldDB" id="G5K0F3"/>
<sequence>MNISLFFKLLTADIFHKPVKIKNKEMVDYALRMNYVQYIVEGYRDNLEPIIKKDRYSLELEGKKALYALQIQFITWLISILALVISVLAYLKK</sequence>
<dbReference type="RefSeq" id="WP_008087455.1">
    <property type="nucleotide sequence ID" value="NZ_AEUX02000002.1"/>
</dbReference>
<name>G5K0F3_9STRE</name>
<protein>
    <submittedName>
        <fullName evidence="2">Uncharacterized protein</fullName>
    </submittedName>
</protein>
<dbReference type="EMBL" id="AEUX02000002">
    <property type="protein sequence ID" value="EHI70622.1"/>
    <property type="molecule type" value="Genomic_DNA"/>
</dbReference>
<keyword evidence="3" id="KW-1185">Reference proteome</keyword>
<dbReference type="Proteomes" id="UP000003330">
    <property type="component" value="Unassembled WGS sequence"/>
</dbReference>
<evidence type="ECO:0000256" key="1">
    <source>
        <dbReference type="SAM" id="Phobius"/>
    </source>
</evidence>
<keyword evidence="1" id="KW-0812">Transmembrane</keyword>
<proteinExistence type="predicted"/>
<feature type="transmembrane region" description="Helical" evidence="1">
    <location>
        <begin position="65"/>
        <end position="91"/>
    </location>
</feature>
<reference evidence="2 3" key="1">
    <citation type="journal article" date="2014" name="Int. J. Syst. Evol. Microbiol.">
        <title>Phylogenomics and the dynamic genome evolution of the genus Streptococcus.</title>
        <authorList>
            <consortium name="The Broad Institute Genome Sequencing Platform"/>
            <person name="Richards V.P."/>
            <person name="Palmer S.R."/>
            <person name="Pavinski Bitar P.D."/>
            <person name="Qin X."/>
            <person name="Weinstock G.M."/>
            <person name="Highlander S.K."/>
            <person name="Town C.D."/>
            <person name="Burne R.A."/>
            <person name="Stanhope M.J."/>
        </authorList>
    </citation>
    <scope>NUCLEOTIDE SEQUENCE [LARGE SCALE GENOMIC DNA]</scope>
    <source>
        <strain evidence="2 3">707-05</strain>
    </source>
</reference>
<keyword evidence="1" id="KW-1133">Transmembrane helix</keyword>
<keyword evidence="1" id="KW-0472">Membrane</keyword>
<evidence type="ECO:0000313" key="2">
    <source>
        <dbReference type="EMBL" id="EHI70622.1"/>
    </source>
</evidence>
<gene>
    <name evidence="2" type="ORF">STRIC_0075</name>
</gene>